<reference evidence="2 3" key="1">
    <citation type="submission" date="2019-10" db="EMBL/GenBank/DDBJ databases">
        <title>Extracellular Electron Transfer in a Candidatus Methanoperedens spp. Enrichment Culture.</title>
        <authorList>
            <person name="Berger S."/>
            <person name="Rangel Shaw D."/>
            <person name="Berben T."/>
            <person name="In 'T Zandt M."/>
            <person name="Frank J."/>
            <person name="Reimann J."/>
            <person name="Jetten M.S.M."/>
            <person name="Welte C.U."/>
        </authorList>
    </citation>
    <scope>NUCLEOTIDE SEQUENCE [LARGE SCALE GENOMIC DNA]</scope>
    <source>
        <strain evidence="2">SB12</strain>
    </source>
</reference>
<dbReference type="EMBL" id="WBUI01000001">
    <property type="protein sequence ID" value="KAB2935433.1"/>
    <property type="molecule type" value="Genomic_DNA"/>
</dbReference>
<comment type="caution">
    <text evidence="2">The sequence shown here is derived from an EMBL/GenBank/DDBJ whole genome shotgun (WGS) entry which is preliminary data.</text>
</comment>
<feature type="compositionally biased region" description="Basic and acidic residues" evidence="1">
    <location>
        <begin position="81"/>
        <end position="150"/>
    </location>
</feature>
<dbReference type="Proteomes" id="UP000460298">
    <property type="component" value="Unassembled WGS sequence"/>
</dbReference>
<evidence type="ECO:0008006" key="4">
    <source>
        <dbReference type="Google" id="ProtNLM"/>
    </source>
</evidence>
<accession>A0A833LZ36</accession>
<evidence type="ECO:0000313" key="3">
    <source>
        <dbReference type="Proteomes" id="UP000460298"/>
    </source>
</evidence>
<organism evidence="2 3">
    <name type="scientific">Leptonema illini</name>
    <dbReference type="NCBI Taxonomy" id="183"/>
    <lineage>
        <taxon>Bacteria</taxon>
        <taxon>Pseudomonadati</taxon>
        <taxon>Spirochaetota</taxon>
        <taxon>Spirochaetia</taxon>
        <taxon>Leptospirales</taxon>
        <taxon>Leptospiraceae</taxon>
        <taxon>Leptonema</taxon>
    </lineage>
</organism>
<feature type="compositionally biased region" description="Basic and acidic residues" evidence="1">
    <location>
        <begin position="20"/>
        <end position="43"/>
    </location>
</feature>
<evidence type="ECO:0000313" key="2">
    <source>
        <dbReference type="EMBL" id="KAB2935433.1"/>
    </source>
</evidence>
<gene>
    <name evidence="2" type="ORF">F9K24_01515</name>
</gene>
<dbReference type="AlphaFoldDB" id="A0A833LZ36"/>
<sequence>MKTLKAWLLLLLIVSCASPQRKDEIDSGKDSRSKPEAERKTDESTALTAEESRRRAEKAYEEMLRREREQKNSDISIEQDQTGKEEEAKKETVSDVAQKDDGPDSEQEAERKKRLEEQRLADEAKKERERTEAVTLLSKDKEEEQQARKAQDLYSKNRPLMQEEARRLGLADTSEQKLFDQDYEHFLAAKKRDEEYRSSRIEKVDANRDVFYRLDALKMFPPRLEIGDVRSRSIQLMRNRNRQQFMGFVKGMKYVPLVQSVPLPGGPASRLRLYEFFKGRPGNYVLLEDGQPVTIRVKNQNYRIINIRSDGDVLIILDLERDDFKEYYRLSVDDIVLVLE</sequence>
<feature type="compositionally biased region" description="Basic and acidic residues" evidence="1">
    <location>
        <begin position="50"/>
        <end position="72"/>
    </location>
</feature>
<feature type="region of interest" description="Disordered" evidence="1">
    <location>
        <begin position="19"/>
        <end position="150"/>
    </location>
</feature>
<proteinExistence type="predicted"/>
<protein>
    <recommendedName>
        <fullName evidence="4">Lipoprotein</fullName>
    </recommendedName>
</protein>
<name>A0A833LZ36_9LEPT</name>
<dbReference type="PROSITE" id="PS51257">
    <property type="entry name" value="PROKAR_LIPOPROTEIN"/>
    <property type="match status" value="1"/>
</dbReference>
<evidence type="ECO:0000256" key="1">
    <source>
        <dbReference type="SAM" id="MobiDB-lite"/>
    </source>
</evidence>